<name>A0A2K9D780_9MICO</name>
<proteinExistence type="predicted"/>
<dbReference type="AlphaFoldDB" id="A0A2K9D780"/>
<evidence type="ECO:0000313" key="1">
    <source>
        <dbReference type="EMBL" id="AUG29450.1"/>
    </source>
</evidence>
<sequence>MTIIDKLDRAHRMSCSDPDDLTRTTLYSEARDALRAAQPRVLSVAETLAGDPALDQIAARDAVAALLDELPDGALVQVVEVNEIKADWTIRQRSYYERFGRGWSLLDPSDRNDGEDTFDSRQVAAASIHYGAARRENGFIRVLFVPAEDDQ</sequence>
<evidence type="ECO:0000313" key="2">
    <source>
        <dbReference type="Proteomes" id="UP000233276"/>
    </source>
</evidence>
<dbReference type="Proteomes" id="UP000233276">
    <property type="component" value="Chromosome"/>
</dbReference>
<dbReference type="KEGG" id="mhos:CXR34_08220"/>
<gene>
    <name evidence="1" type="ORF">CXR34_08220</name>
</gene>
<dbReference type="EMBL" id="CP025299">
    <property type="protein sequence ID" value="AUG29450.1"/>
    <property type="molecule type" value="Genomic_DNA"/>
</dbReference>
<accession>A0A2K9D780</accession>
<dbReference type="RefSeq" id="WP_016464845.1">
    <property type="nucleotide sequence ID" value="NZ_CP025299.1"/>
</dbReference>
<protein>
    <submittedName>
        <fullName evidence="1">Uncharacterized protein</fullName>
    </submittedName>
</protein>
<reference evidence="1 2" key="1">
    <citation type="submission" date="2017-12" db="EMBL/GenBank/DDBJ databases">
        <title>Isolation and characterization of estrogens degradatiion strain Microbacterium hominis SJTG1.</title>
        <authorList>
            <person name="Xiong W."/>
            <person name="Yin C."/>
            <person name="Zheng D."/>
            <person name="Liang R."/>
        </authorList>
    </citation>
    <scope>NUCLEOTIDE SEQUENCE [LARGE SCALE GENOMIC DNA]</scope>
    <source>
        <strain evidence="1 2">SJTG1</strain>
    </source>
</reference>
<organism evidence="1 2">
    <name type="scientific">Microbacterium hominis</name>
    <dbReference type="NCBI Taxonomy" id="162426"/>
    <lineage>
        <taxon>Bacteria</taxon>
        <taxon>Bacillati</taxon>
        <taxon>Actinomycetota</taxon>
        <taxon>Actinomycetes</taxon>
        <taxon>Micrococcales</taxon>
        <taxon>Microbacteriaceae</taxon>
        <taxon>Microbacterium</taxon>
    </lineage>
</organism>